<organism evidence="2 3">
    <name type="scientific">Paraburkholderia dioscoreae</name>
    <dbReference type="NCBI Taxonomy" id="2604047"/>
    <lineage>
        <taxon>Bacteria</taxon>
        <taxon>Pseudomonadati</taxon>
        <taxon>Pseudomonadota</taxon>
        <taxon>Betaproteobacteria</taxon>
        <taxon>Burkholderiales</taxon>
        <taxon>Burkholderiaceae</taxon>
        <taxon>Paraburkholderia</taxon>
    </lineage>
</organism>
<dbReference type="Proteomes" id="UP000325811">
    <property type="component" value="Plasmid pI"/>
</dbReference>
<keyword evidence="2" id="KW-0614">Plasmid</keyword>
<evidence type="ECO:0000313" key="2">
    <source>
        <dbReference type="EMBL" id="VVD30950.1"/>
    </source>
</evidence>
<keyword evidence="3" id="KW-1185">Reference proteome</keyword>
<feature type="region of interest" description="Disordered" evidence="1">
    <location>
        <begin position="20"/>
        <end position="67"/>
    </location>
</feature>
<proteinExistence type="predicted"/>
<accession>A0A5Q4ZQN4</accession>
<evidence type="ECO:0000256" key="1">
    <source>
        <dbReference type="SAM" id="MobiDB-lite"/>
    </source>
</evidence>
<reference evidence="2 3" key="1">
    <citation type="submission" date="2019-08" db="EMBL/GenBank/DDBJ databases">
        <authorList>
            <person name="Herpell B J."/>
        </authorList>
    </citation>
    <scope>NUCLEOTIDE SEQUENCE [LARGE SCALE GENOMIC DNA]</scope>
    <source>
        <strain evidence="3">Msb3</strain>
        <plasmid evidence="2 3">pI</plasmid>
    </source>
</reference>
<sequence length="67" mass="7220">MTNILRKIGARIVFAFTGYPPEMKKSPRRATRGLGASTQPKRFDWHGAGAGSPGPRNNYGTKSGPGF</sequence>
<dbReference type="EMBL" id="LR699555">
    <property type="protein sequence ID" value="VVD30950.1"/>
    <property type="molecule type" value="Genomic_DNA"/>
</dbReference>
<dbReference type="AlphaFoldDB" id="A0A5Q4ZQN4"/>
<gene>
    <name evidence="2" type="ORF">PDMSB3_0114</name>
</gene>
<protein>
    <submittedName>
        <fullName evidence="2">Uncharacterized protein</fullName>
    </submittedName>
</protein>
<evidence type="ECO:0000313" key="3">
    <source>
        <dbReference type="Proteomes" id="UP000325811"/>
    </source>
</evidence>
<dbReference type="KEGG" id="pdio:PDMSB3_0114.2"/>
<name>A0A5Q4ZQN4_9BURK</name>
<geneLocation type="plasmid" evidence="2 3">
    <name>pI</name>
</geneLocation>